<feature type="chain" id="PRO_5015103202" evidence="1">
    <location>
        <begin position="28"/>
        <end position="53"/>
    </location>
</feature>
<evidence type="ECO:0000256" key="1">
    <source>
        <dbReference type="SAM" id="SignalP"/>
    </source>
</evidence>
<keyword evidence="1" id="KW-0732">Signal</keyword>
<evidence type="ECO:0000313" key="2">
    <source>
        <dbReference type="EMBL" id="MBX01041.1"/>
    </source>
</evidence>
<protein>
    <submittedName>
        <fullName evidence="2">Uncharacterized protein</fullName>
    </submittedName>
</protein>
<feature type="signal peptide" evidence="1">
    <location>
        <begin position="1"/>
        <end position="27"/>
    </location>
</feature>
<dbReference type="AlphaFoldDB" id="A0A2P2K5M8"/>
<accession>A0A2P2K5M8</accession>
<sequence>MILLVTGQPLLDLCMVMLPLCPQASLCQWLPMHSTIWSEGSYGATRPSHPILR</sequence>
<dbReference type="EMBL" id="GGEC01020557">
    <property type="protein sequence ID" value="MBX01041.1"/>
    <property type="molecule type" value="Transcribed_RNA"/>
</dbReference>
<name>A0A2P2K5M8_RHIMU</name>
<organism evidence="2">
    <name type="scientific">Rhizophora mucronata</name>
    <name type="common">Asiatic mangrove</name>
    <dbReference type="NCBI Taxonomy" id="61149"/>
    <lineage>
        <taxon>Eukaryota</taxon>
        <taxon>Viridiplantae</taxon>
        <taxon>Streptophyta</taxon>
        <taxon>Embryophyta</taxon>
        <taxon>Tracheophyta</taxon>
        <taxon>Spermatophyta</taxon>
        <taxon>Magnoliopsida</taxon>
        <taxon>eudicotyledons</taxon>
        <taxon>Gunneridae</taxon>
        <taxon>Pentapetalae</taxon>
        <taxon>rosids</taxon>
        <taxon>fabids</taxon>
        <taxon>Malpighiales</taxon>
        <taxon>Rhizophoraceae</taxon>
        <taxon>Rhizophora</taxon>
    </lineage>
</organism>
<proteinExistence type="predicted"/>
<reference evidence="2" key="1">
    <citation type="submission" date="2018-02" db="EMBL/GenBank/DDBJ databases">
        <title>Rhizophora mucronata_Transcriptome.</title>
        <authorList>
            <person name="Meera S.P."/>
            <person name="Sreeshan A."/>
            <person name="Augustine A."/>
        </authorList>
    </citation>
    <scope>NUCLEOTIDE SEQUENCE</scope>
    <source>
        <tissue evidence="2">Leaf</tissue>
    </source>
</reference>